<reference evidence="10 11" key="1">
    <citation type="submission" date="2020-07" db="EMBL/GenBank/DDBJ databases">
        <authorList>
            <person name="Feng X."/>
        </authorList>
    </citation>
    <scope>NUCLEOTIDE SEQUENCE [LARGE SCALE GENOMIC DNA]</scope>
    <source>
        <strain evidence="10 11">JCM23202</strain>
    </source>
</reference>
<evidence type="ECO:0000256" key="3">
    <source>
        <dbReference type="ARBA" id="ARBA00022722"/>
    </source>
</evidence>
<keyword evidence="6 8" id="KW-0460">Magnesium</keyword>
<evidence type="ECO:0000256" key="6">
    <source>
        <dbReference type="ARBA" id="ARBA00022842"/>
    </source>
</evidence>
<evidence type="ECO:0000313" key="11">
    <source>
        <dbReference type="Proteomes" id="UP000526501"/>
    </source>
</evidence>
<dbReference type="PANTHER" id="PTHR33653">
    <property type="entry name" value="RIBONUCLEASE VAPC2"/>
    <property type="match status" value="1"/>
</dbReference>
<gene>
    <name evidence="8" type="primary">vapC</name>
    <name evidence="10" type="ORF">H5P27_00070</name>
</gene>
<dbReference type="InterPro" id="IPR022907">
    <property type="entry name" value="VapC_family"/>
</dbReference>
<keyword evidence="5 8" id="KW-0378">Hydrolase</keyword>
<evidence type="ECO:0000256" key="2">
    <source>
        <dbReference type="ARBA" id="ARBA00022649"/>
    </source>
</evidence>
<evidence type="ECO:0000256" key="4">
    <source>
        <dbReference type="ARBA" id="ARBA00022723"/>
    </source>
</evidence>
<evidence type="ECO:0000256" key="1">
    <source>
        <dbReference type="ARBA" id="ARBA00001946"/>
    </source>
</evidence>
<evidence type="ECO:0000256" key="5">
    <source>
        <dbReference type="ARBA" id="ARBA00022801"/>
    </source>
</evidence>
<evidence type="ECO:0000256" key="7">
    <source>
        <dbReference type="ARBA" id="ARBA00038093"/>
    </source>
</evidence>
<accession>A0A7X1E6N4</accession>
<dbReference type="PANTHER" id="PTHR33653:SF1">
    <property type="entry name" value="RIBONUCLEASE VAPC2"/>
    <property type="match status" value="1"/>
</dbReference>
<dbReference type="EMBL" id="JACHVC010000001">
    <property type="protein sequence ID" value="MBC2604444.1"/>
    <property type="molecule type" value="Genomic_DNA"/>
</dbReference>
<dbReference type="GO" id="GO:0090729">
    <property type="term" value="F:toxin activity"/>
    <property type="evidence" value="ECO:0007669"/>
    <property type="project" value="UniProtKB-KW"/>
</dbReference>
<sequence>MLFDTDIFIWIQRGNAKAARLVDRTKSNERFLSIQTYMELMQCAQNRNQLKLTKSFLADLGFVTLPLTENIGHRASVYVEQFSLSHAVRAGDALIASTAVENNLTLVSSNAKHFKTIPDLDYKKFTP</sequence>
<dbReference type="InterPro" id="IPR050556">
    <property type="entry name" value="Type_II_TA_system_RNase"/>
</dbReference>
<dbReference type="SUPFAM" id="SSF88723">
    <property type="entry name" value="PIN domain-like"/>
    <property type="match status" value="1"/>
</dbReference>
<protein>
    <recommendedName>
        <fullName evidence="8">Ribonuclease VapC</fullName>
        <shortName evidence="8">RNase VapC</shortName>
        <ecNumber evidence="8">3.1.-.-</ecNumber>
    </recommendedName>
    <alternativeName>
        <fullName evidence="8">Toxin VapC</fullName>
    </alternativeName>
</protein>
<keyword evidence="4 8" id="KW-0479">Metal-binding</keyword>
<feature type="binding site" evidence="8">
    <location>
        <position position="92"/>
    </location>
    <ligand>
        <name>Mg(2+)</name>
        <dbReference type="ChEBI" id="CHEBI:18420"/>
    </ligand>
</feature>
<comment type="similarity">
    <text evidence="7 8">Belongs to the PINc/VapC protein family.</text>
</comment>
<organism evidence="10 11">
    <name type="scientific">Pelagicoccus albus</name>
    <dbReference type="NCBI Taxonomy" id="415222"/>
    <lineage>
        <taxon>Bacteria</taxon>
        <taxon>Pseudomonadati</taxon>
        <taxon>Verrucomicrobiota</taxon>
        <taxon>Opitutia</taxon>
        <taxon>Puniceicoccales</taxon>
        <taxon>Pelagicoccaceae</taxon>
        <taxon>Pelagicoccus</taxon>
    </lineage>
</organism>
<dbReference type="GO" id="GO:0016787">
    <property type="term" value="F:hydrolase activity"/>
    <property type="evidence" value="ECO:0007669"/>
    <property type="project" value="UniProtKB-KW"/>
</dbReference>
<feature type="binding site" evidence="8">
    <location>
        <position position="4"/>
    </location>
    <ligand>
        <name>Mg(2+)</name>
        <dbReference type="ChEBI" id="CHEBI:18420"/>
    </ligand>
</feature>
<dbReference type="GO" id="GO:0000287">
    <property type="term" value="F:magnesium ion binding"/>
    <property type="evidence" value="ECO:0007669"/>
    <property type="project" value="UniProtKB-UniRule"/>
</dbReference>
<dbReference type="GO" id="GO:0004540">
    <property type="term" value="F:RNA nuclease activity"/>
    <property type="evidence" value="ECO:0007669"/>
    <property type="project" value="InterPro"/>
</dbReference>
<keyword evidence="3 8" id="KW-0540">Nuclease</keyword>
<dbReference type="RefSeq" id="WP_185658342.1">
    <property type="nucleotide sequence ID" value="NZ_CAWPOO010000001.1"/>
</dbReference>
<evidence type="ECO:0000256" key="8">
    <source>
        <dbReference type="HAMAP-Rule" id="MF_00265"/>
    </source>
</evidence>
<dbReference type="AlphaFoldDB" id="A0A7X1E6N4"/>
<dbReference type="Proteomes" id="UP000526501">
    <property type="component" value="Unassembled WGS sequence"/>
</dbReference>
<dbReference type="InterPro" id="IPR002716">
    <property type="entry name" value="PIN_dom"/>
</dbReference>
<evidence type="ECO:0000259" key="9">
    <source>
        <dbReference type="Pfam" id="PF01850"/>
    </source>
</evidence>
<dbReference type="EC" id="3.1.-.-" evidence="8"/>
<comment type="caution">
    <text evidence="10">The sequence shown here is derived from an EMBL/GenBank/DDBJ whole genome shotgun (WGS) entry which is preliminary data.</text>
</comment>
<evidence type="ECO:0000313" key="10">
    <source>
        <dbReference type="EMBL" id="MBC2604444.1"/>
    </source>
</evidence>
<dbReference type="HAMAP" id="MF_00265">
    <property type="entry name" value="VapC_Nob1"/>
    <property type="match status" value="1"/>
</dbReference>
<keyword evidence="11" id="KW-1185">Reference proteome</keyword>
<keyword evidence="2 8" id="KW-1277">Toxin-antitoxin system</keyword>
<dbReference type="CDD" id="cd18741">
    <property type="entry name" value="PIN_VapC4-5_FitB-like"/>
    <property type="match status" value="1"/>
</dbReference>
<dbReference type="Pfam" id="PF01850">
    <property type="entry name" value="PIN"/>
    <property type="match status" value="1"/>
</dbReference>
<dbReference type="InterPro" id="IPR029060">
    <property type="entry name" value="PIN-like_dom_sf"/>
</dbReference>
<comment type="function">
    <text evidence="8">Toxic component of a toxin-antitoxin (TA) system. An RNase.</text>
</comment>
<name>A0A7X1E6N4_9BACT</name>
<keyword evidence="8" id="KW-0800">Toxin</keyword>
<feature type="domain" description="PIN" evidence="9">
    <location>
        <begin position="1"/>
        <end position="117"/>
    </location>
</feature>
<dbReference type="Gene3D" id="3.40.50.1010">
    <property type="entry name" value="5'-nuclease"/>
    <property type="match status" value="1"/>
</dbReference>
<proteinExistence type="inferred from homology"/>
<comment type="cofactor">
    <cofactor evidence="1 8">
        <name>Mg(2+)</name>
        <dbReference type="ChEBI" id="CHEBI:18420"/>
    </cofactor>
</comment>